<dbReference type="Gene3D" id="4.10.280.10">
    <property type="entry name" value="Helix-loop-helix DNA-binding domain"/>
    <property type="match status" value="1"/>
</dbReference>
<dbReference type="InterPro" id="IPR018540">
    <property type="entry name" value="Spo0E-like"/>
</dbReference>
<reference evidence="2 3" key="2">
    <citation type="journal article" date="2011" name="J. Bacteriol.">
        <title>Complete genome sequence of the anaerobic, halophilic alkalithermophile Natranaerobius thermophilus JW/NM-WN-LF.</title>
        <authorList>
            <person name="Zhao B."/>
            <person name="Mesbah N.M."/>
            <person name="Dalin E."/>
            <person name="Goodwin L."/>
            <person name="Nolan M."/>
            <person name="Pitluck S."/>
            <person name="Chertkov O."/>
            <person name="Brettin T.S."/>
            <person name="Han J."/>
            <person name="Larimer F.W."/>
            <person name="Land M.L."/>
            <person name="Hauser L."/>
            <person name="Kyrpides N."/>
            <person name="Wiegel J."/>
        </authorList>
    </citation>
    <scope>NUCLEOTIDE SEQUENCE [LARGE SCALE GENOMIC DNA]</scope>
    <source>
        <strain evidence="3">ATCC BAA-1301 / DSM 18059 / JW/NM-WN-LF</strain>
    </source>
</reference>
<dbReference type="Proteomes" id="UP000001683">
    <property type="component" value="Chromosome"/>
</dbReference>
<name>B2A750_NATTJ</name>
<evidence type="ECO:0000313" key="3">
    <source>
        <dbReference type="Proteomes" id="UP000001683"/>
    </source>
</evidence>
<accession>B2A750</accession>
<dbReference type="AlphaFoldDB" id="B2A750"/>
<dbReference type="GO" id="GO:0043937">
    <property type="term" value="P:regulation of sporulation"/>
    <property type="evidence" value="ECO:0007669"/>
    <property type="project" value="InterPro"/>
</dbReference>
<dbReference type="SUPFAM" id="SSF140500">
    <property type="entry name" value="BAS1536-like"/>
    <property type="match status" value="1"/>
</dbReference>
<proteinExistence type="predicted"/>
<evidence type="ECO:0000256" key="1">
    <source>
        <dbReference type="SAM" id="Coils"/>
    </source>
</evidence>
<dbReference type="InterPro" id="IPR037208">
    <property type="entry name" value="Spo0E-like_sf"/>
</dbReference>
<organism evidence="2 3">
    <name type="scientific">Natranaerobius thermophilus (strain ATCC BAA-1301 / DSM 18059 / JW/NM-WN-LF)</name>
    <dbReference type="NCBI Taxonomy" id="457570"/>
    <lineage>
        <taxon>Bacteria</taxon>
        <taxon>Bacillati</taxon>
        <taxon>Bacillota</taxon>
        <taxon>Clostridia</taxon>
        <taxon>Natranaerobiales</taxon>
        <taxon>Natranaerobiaceae</taxon>
        <taxon>Natranaerobius</taxon>
    </lineage>
</organism>
<keyword evidence="3" id="KW-1185">Reference proteome</keyword>
<reference evidence="2 3" key="1">
    <citation type="submission" date="2008-04" db="EMBL/GenBank/DDBJ databases">
        <title>Complete sequence of chromosome of Natranaerobius thermophilus JW/NM-WN-LF.</title>
        <authorList>
            <consortium name="US DOE Joint Genome Institute"/>
            <person name="Copeland A."/>
            <person name="Lucas S."/>
            <person name="Lapidus A."/>
            <person name="Glavina del Rio T."/>
            <person name="Dalin E."/>
            <person name="Tice H."/>
            <person name="Bruce D."/>
            <person name="Goodwin L."/>
            <person name="Pitluck S."/>
            <person name="Chertkov O."/>
            <person name="Brettin T."/>
            <person name="Detter J.C."/>
            <person name="Han C."/>
            <person name="Kuske C.R."/>
            <person name="Schmutz J."/>
            <person name="Larimer F."/>
            <person name="Land M."/>
            <person name="Hauser L."/>
            <person name="Kyrpides N."/>
            <person name="Lykidis A."/>
            <person name="Mesbah N.M."/>
            <person name="Wiegel J."/>
        </authorList>
    </citation>
    <scope>NUCLEOTIDE SEQUENCE [LARGE SCALE GENOMIC DNA]</scope>
    <source>
        <strain evidence="3">ATCC BAA-1301 / DSM 18059 / JW/NM-WN-LF</strain>
    </source>
</reference>
<gene>
    <name evidence="2" type="ordered locus">Nther_2074</name>
</gene>
<sequence>MDKRTLLYRIEELREELERVTNQKQTLRDPNVIELSQKLDELLVAYNRKVEKERQNGKDLEKDQEV</sequence>
<dbReference type="GO" id="GO:0046983">
    <property type="term" value="F:protein dimerization activity"/>
    <property type="evidence" value="ECO:0007669"/>
    <property type="project" value="InterPro"/>
</dbReference>
<dbReference type="EMBL" id="CP001034">
    <property type="protein sequence ID" value="ACB85641.1"/>
    <property type="molecule type" value="Genomic_DNA"/>
</dbReference>
<keyword evidence="1" id="KW-0175">Coiled coil</keyword>
<dbReference type="InParanoid" id="B2A750"/>
<dbReference type="RefSeq" id="WP_012448497.1">
    <property type="nucleotide sequence ID" value="NC_010718.1"/>
</dbReference>
<dbReference type="KEGG" id="nth:Nther_2074"/>
<protein>
    <recommendedName>
        <fullName evidence="4">Sporulation stage 0, Spo0E-like regulatory phosphatase</fullName>
    </recommendedName>
</protein>
<dbReference type="HOGENOM" id="CLU_189149_5_2_9"/>
<dbReference type="InterPro" id="IPR036638">
    <property type="entry name" value="HLH_DNA-bd_sf"/>
</dbReference>
<evidence type="ECO:0000313" key="2">
    <source>
        <dbReference type="EMBL" id="ACB85641.1"/>
    </source>
</evidence>
<dbReference type="Pfam" id="PF09388">
    <property type="entry name" value="SpoOE-like"/>
    <property type="match status" value="1"/>
</dbReference>
<feature type="coiled-coil region" evidence="1">
    <location>
        <begin position="3"/>
        <end position="63"/>
    </location>
</feature>
<evidence type="ECO:0008006" key="4">
    <source>
        <dbReference type="Google" id="ProtNLM"/>
    </source>
</evidence>